<dbReference type="NCBIfam" id="TIGR00221">
    <property type="entry name" value="nagA"/>
    <property type="match status" value="1"/>
</dbReference>
<dbReference type="CDD" id="cd00854">
    <property type="entry name" value="NagA"/>
    <property type="match status" value="1"/>
</dbReference>
<dbReference type="InterPro" id="IPR006680">
    <property type="entry name" value="Amidohydro-rel"/>
</dbReference>
<feature type="binding site" evidence="8">
    <location>
        <position position="191"/>
    </location>
    <ligand>
        <name>Zn(2+)</name>
        <dbReference type="ChEBI" id="CHEBI:29105"/>
    </ligand>
</feature>
<dbReference type="PANTHER" id="PTHR11113:SF14">
    <property type="entry name" value="N-ACETYLGLUCOSAMINE-6-PHOSPHATE DEACETYLASE"/>
    <property type="match status" value="1"/>
</dbReference>
<evidence type="ECO:0000256" key="3">
    <source>
        <dbReference type="ARBA" id="ARBA00022801"/>
    </source>
</evidence>
<keyword evidence="3 5" id="KW-0378">Hydrolase</keyword>
<dbReference type="FunFam" id="3.20.20.140:FF:000004">
    <property type="entry name" value="N-acetylglucosamine-6-phosphate deacetylase"/>
    <property type="match status" value="1"/>
</dbReference>
<dbReference type="PANTHER" id="PTHR11113">
    <property type="entry name" value="N-ACETYLGLUCOSAMINE-6-PHOSPHATE DEACETYLASE"/>
    <property type="match status" value="1"/>
</dbReference>
<dbReference type="PIRSF" id="PIRSF038994">
    <property type="entry name" value="NagA"/>
    <property type="match status" value="1"/>
</dbReference>
<dbReference type="GO" id="GO:0046872">
    <property type="term" value="F:metal ion binding"/>
    <property type="evidence" value="ECO:0007669"/>
    <property type="project" value="UniProtKB-KW"/>
</dbReference>
<sequence length="399" mass="42018">MASRIRAHRLLTEQGWLEHQELIHQGGIITAIAPITDGDPVRDVDLLVPALIDGHVHGGAGVDVMDNDSNALGTLSMAKAAEGVGAFLATTVTAPLPEIELALARIADGVASGMPGAELLGCYLEGPYFTPANKGAHDQALFRELDVAELNHLQQLARGTLKVVALAPEKPNAITAIRHLAANDVRVMLGHSAADHDTTMAALSAGASGLVHCFNGMRGLHHREPGMVGAGLVHPAAWLELIADGHHVHPSVLKLCHCCAGERLLLITDAMRAAGMPDGHYLLGNYRVEMKEGVVRTEAGGLAGSTLTLLDAVRNMVNLADVPLADAIRMASLAPAKMLGIADRLGSLAIGKQANLLALTTELNQQHIWVAGREIDPVHFAPLFSGSRVNQDAQESLCI</sequence>
<comment type="cofactor">
    <cofactor evidence="8">
        <name>a divalent metal cation</name>
        <dbReference type="ChEBI" id="CHEBI:60240"/>
    </cofactor>
    <text evidence="8">Binds 1 divalent metal cation per subunit.</text>
</comment>
<dbReference type="InterPro" id="IPR032466">
    <property type="entry name" value="Metal_Hydrolase"/>
</dbReference>
<dbReference type="EMBL" id="MKFU01000040">
    <property type="protein sequence ID" value="OHY89538.1"/>
    <property type="molecule type" value="Genomic_DNA"/>
</dbReference>
<feature type="binding site" evidence="7">
    <location>
        <begin position="302"/>
        <end position="304"/>
    </location>
    <ligand>
        <name>substrate</name>
    </ligand>
</feature>
<protein>
    <submittedName>
        <fullName evidence="10">N-acetylglucosamine-6-phosphate deacetylase</fullName>
    </submittedName>
</protein>
<evidence type="ECO:0000313" key="10">
    <source>
        <dbReference type="EMBL" id="OHY89538.1"/>
    </source>
</evidence>
<dbReference type="Proteomes" id="UP000179934">
    <property type="component" value="Unassembled WGS sequence"/>
</dbReference>
<dbReference type="GO" id="GO:0006046">
    <property type="term" value="P:N-acetylglucosamine catabolic process"/>
    <property type="evidence" value="ECO:0007669"/>
    <property type="project" value="TreeGrafter"/>
</dbReference>
<evidence type="ECO:0000259" key="9">
    <source>
        <dbReference type="Pfam" id="PF01979"/>
    </source>
</evidence>
<feature type="binding site" evidence="7">
    <location>
        <position position="223"/>
    </location>
    <ligand>
        <name>substrate</name>
    </ligand>
</feature>
<evidence type="ECO:0000256" key="7">
    <source>
        <dbReference type="PIRSR" id="PIRSR038994-2"/>
    </source>
</evidence>
<proteinExistence type="inferred from homology"/>
<evidence type="ECO:0000256" key="1">
    <source>
        <dbReference type="ARBA" id="ARBA00010716"/>
    </source>
</evidence>
<feature type="binding site" evidence="8">
    <location>
        <position position="212"/>
    </location>
    <ligand>
        <name>Zn(2+)</name>
        <dbReference type="ChEBI" id="CHEBI:29105"/>
    </ligand>
</feature>
<feature type="binding site" evidence="7">
    <location>
        <position position="247"/>
    </location>
    <ligand>
        <name>substrate</name>
    </ligand>
</feature>
<feature type="binding site" evidence="7">
    <location>
        <begin position="215"/>
        <end position="216"/>
    </location>
    <ligand>
        <name>substrate</name>
    </ligand>
</feature>
<dbReference type="OrthoDB" id="9776488at2"/>
<reference evidence="10 11" key="1">
    <citation type="submission" date="2016-09" db="EMBL/GenBank/DDBJ databases">
        <title>Draft Genome Sequence of Aeromonas sobria Strain 08005, Isolated from Sick Rana catesbeiana.</title>
        <authorList>
            <person name="Yang Q."/>
        </authorList>
    </citation>
    <scope>NUCLEOTIDE SEQUENCE [LARGE SCALE GENOMIC DNA]</scope>
    <source>
        <strain evidence="10 11">08005</strain>
    </source>
</reference>
<evidence type="ECO:0000256" key="2">
    <source>
        <dbReference type="ARBA" id="ARBA00022723"/>
    </source>
</evidence>
<comment type="similarity">
    <text evidence="1 5">Belongs to the metallo-dependent hydrolases superfamily. NagA family.</text>
</comment>
<gene>
    <name evidence="10" type="ORF">BJD16_20080</name>
</gene>
<dbReference type="InterPro" id="IPR011059">
    <property type="entry name" value="Metal-dep_hydrolase_composite"/>
</dbReference>
<dbReference type="RefSeq" id="WP_042020927.1">
    <property type="nucleotide sequence ID" value="NZ_CDBW01000019.1"/>
</dbReference>
<organism evidence="10 11">
    <name type="scientific">Aeromonas sobria</name>
    <dbReference type="NCBI Taxonomy" id="646"/>
    <lineage>
        <taxon>Bacteria</taxon>
        <taxon>Pseudomonadati</taxon>
        <taxon>Pseudomonadota</taxon>
        <taxon>Gammaproteobacteria</taxon>
        <taxon>Aeromonadales</taxon>
        <taxon>Aeromonadaceae</taxon>
        <taxon>Aeromonas</taxon>
    </lineage>
</organism>
<name>A0A1S2CNB6_AERSO</name>
<dbReference type="InterPro" id="IPR003764">
    <property type="entry name" value="GlcNAc_6-P_deAcase"/>
</dbReference>
<evidence type="ECO:0000256" key="5">
    <source>
        <dbReference type="PIRNR" id="PIRNR038994"/>
    </source>
</evidence>
<dbReference type="STRING" id="646.BJD16_20080"/>
<dbReference type="SUPFAM" id="SSF51338">
    <property type="entry name" value="Composite domain of metallo-dependent hydrolases"/>
    <property type="match status" value="1"/>
</dbReference>
<feature type="binding site" evidence="8">
    <location>
        <position position="125"/>
    </location>
    <ligand>
        <name>Zn(2+)</name>
        <dbReference type="ChEBI" id="CHEBI:29105"/>
    </ligand>
</feature>
<dbReference type="GeneID" id="58922495"/>
<feature type="binding site" evidence="7">
    <location>
        <position position="136"/>
    </location>
    <ligand>
        <name>substrate</name>
    </ligand>
</feature>
<feature type="domain" description="Amidohydrolase-related" evidence="9">
    <location>
        <begin position="47"/>
        <end position="372"/>
    </location>
</feature>
<dbReference type="SUPFAM" id="SSF51556">
    <property type="entry name" value="Metallo-dependent hydrolases"/>
    <property type="match status" value="1"/>
</dbReference>
<dbReference type="Pfam" id="PF01979">
    <property type="entry name" value="Amidohydro_1"/>
    <property type="match status" value="1"/>
</dbReference>
<comment type="caution">
    <text evidence="10">The sequence shown here is derived from an EMBL/GenBank/DDBJ whole genome shotgun (WGS) entry which is preliminary data.</text>
</comment>
<feature type="active site" description="Proton donor/acceptor" evidence="6">
    <location>
        <position position="269"/>
    </location>
</feature>
<evidence type="ECO:0000256" key="8">
    <source>
        <dbReference type="PIRSR" id="PIRSR038994-3"/>
    </source>
</evidence>
<dbReference type="AlphaFoldDB" id="A0A1S2CNB6"/>
<dbReference type="Gene3D" id="3.20.20.140">
    <property type="entry name" value="Metal-dependent hydrolases"/>
    <property type="match status" value="1"/>
</dbReference>
<keyword evidence="4 5" id="KW-0119">Carbohydrate metabolism</keyword>
<dbReference type="Gene3D" id="2.30.40.10">
    <property type="entry name" value="Urease, subunit C, domain 1"/>
    <property type="match status" value="1"/>
</dbReference>
<accession>A0A1S2CNB6</accession>
<evidence type="ECO:0000256" key="4">
    <source>
        <dbReference type="ARBA" id="ARBA00023277"/>
    </source>
</evidence>
<keyword evidence="2 8" id="KW-0479">Metal-binding</keyword>
<evidence type="ECO:0000313" key="11">
    <source>
        <dbReference type="Proteomes" id="UP000179934"/>
    </source>
</evidence>
<dbReference type="GO" id="GO:0008448">
    <property type="term" value="F:N-acetylglucosamine-6-phosphate deacetylase activity"/>
    <property type="evidence" value="ECO:0007669"/>
    <property type="project" value="InterPro"/>
</dbReference>
<evidence type="ECO:0000256" key="6">
    <source>
        <dbReference type="PIRSR" id="PIRSR038994-1"/>
    </source>
</evidence>